<evidence type="ECO:0000256" key="5">
    <source>
        <dbReference type="ARBA" id="ARBA00022989"/>
    </source>
</evidence>
<accession>A0A919VFB9</accession>
<keyword evidence="2 7" id="KW-0813">Transport</keyword>
<dbReference type="Proteomes" id="UP000679179">
    <property type="component" value="Unassembled WGS sequence"/>
</dbReference>
<dbReference type="SUPFAM" id="SSF161098">
    <property type="entry name" value="MetI-like"/>
    <property type="match status" value="1"/>
</dbReference>
<dbReference type="GO" id="GO:0005886">
    <property type="term" value="C:plasma membrane"/>
    <property type="evidence" value="ECO:0007669"/>
    <property type="project" value="UniProtKB-SubCell"/>
</dbReference>
<feature type="transmembrane region" description="Helical" evidence="7">
    <location>
        <begin position="131"/>
        <end position="152"/>
    </location>
</feature>
<organism evidence="9 10">
    <name type="scientific">Clostridium polyendosporum</name>
    <dbReference type="NCBI Taxonomy" id="69208"/>
    <lineage>
        <taxon>Bacteria</taxon>
        <taxon>Bacillati</taxon>
        <taxon>Bacillota</taxon>
        <taxon>Clostridia</taxon>
        <taxon>Eubacteriales</taxon>
        <taxon>Clostridiaceae</taxon>
        <taxon>Clostridium</taxon>
    </lineage>
</organism>
<protein>
    <submittedName>
        <fullName evidence="9">Sulfate ABC transporter permease</fullName>
    </submittedName>
</protein>
<dbReference type="PANTHER" id="PTHR30151">
    <property type="entry name" value="ALKANE SULFONATE ABC TRANSPORTER-RELATED, MEMBRANE SUBUNIT"/>
    <property type="match status" value="1"/>
</dbReference>
<name>A0A919VFB9_9CLOT</name>
<evidence type="ECO:0000256" key="3">
    <source>
        <dbReference type="ARBA" id="ARBA00022475"/>
    </source>
</evidence>
<dbReference type="Pfam" id="PF00528">
    <property type="entry name" value="BPD_transp_1"/>
    <property type="match status" value="1"/>
</dbReference>
<dbReference type="PROSITE" id="PS50928">
    <property type="entry name" value="ABC_TM1"/>
    <property type="match status" value="1"/>
</dbReference>
<feature type="transmembrane region" description="Helical" evidence="7">
    <location>
        <begin position="75"/>
        <end position="93"/>
    </location>
</feature>
<feature type="transmembrane region" description="Helical" evidence="7">
    <location>
        <begin position="173"/>
        <end position="194"/>
    </location>
</feature>
<dbReference type="AlphaFoldDB" id="A0A919VFB9"/>
<evidence type="ECO:0000313" key="9">
    <source>
        <dbReference type="EMBL" id="GIM28260.1"/>
    </source>
</evidence>
<evidence type="ECO:0000256" key="2">
    <source>
        <dbReference type="ARBA" id="ARBA00022448"/>
    </source>
</evidence>
<keyword evidence="4 7" id="KW-0812">Transmembrane</keyword>
<proteinExistence type="inferred from homology"/>
<keyword evidence="5 7" id="KW-1133">Transmembrane helix</keyword>
<keyword evidence="6 7" id="KW-0472">Membrane</keyword>
<feature type="transmembrane region" description="Helical" evidence="7">
    <location>
        <begin position="105"/>
        <end position="125"/>
    </location>
</feature>
<reference evidence="9" key="1">
    <citation type="submission" date="2021-03" db="EMBL/GenBank/DDBJ databases">
        <title>Taxonomic study of Clostridium polyendosporum from meadow-gley soil under rice.</title>
        <authorList>
            <person name="Kobayashi H."/>
            <person name="Tanizawa Y."/>
            <person name="Yagura M."/>
        </authorList>
    </citation>
    <scope>NUCLEOTIDE SEQUENCE</scope>
    <source>
        <strain evidence="9">JCM 30710</strain>
    </source>
</reference>
<evidence type="ECO:0000313" key="10">
    <source>
        <dbReference type="Proteomes" id="UP000679179"/>
    </source>
</evidence>
<comment type="subcellular location">
    <subcellularLocation>
        <location evidence="1 7">Cell membrane</location>
        <topology evidence="1 7">Multi-pass membrane protein</topology>
    </subcellularLocation>
</comment>
<dbReference type="PANTHER" id="PTHR30151:SF0">
    <property type="entry name" value="ABC TRANSPORTER PERMEASE PROTEIN MJ0413-RELATED"/>
    <property type="match status" value="1"/>
</dbReference>
<dbReference type="InterPro" id="IPR000515">
    <property type="entry name" value="MetI-like"/>
</dbReference>
<feature type="transmembrane region" description="Helical" evidence="7">
    <location>
        <begin position="12"/>
        <end position="29"/>
    </location>
</feature>
<comment type="caution">
    <text evidence="9">The sequence shown here is derived from an EMBL/GenBank/DDBJ whole genome shotgun (WGS) entry which is preliminary data.</text>
</comment>
<evidence type="ECO:0000256" key="4">
    <source>
        <dbReference type="ARBA" id="ARBA00022692"/>
    </source>
</evidence>
<evidence type="ECO:0000259" key="8">
    <source>
        <dbReference type="PROSITE" id="PS50928"/>
    </source>
</evidence>
<dbReference type="GO" id="GO:0055085">
    <property type="term" value="P:transmembrane transport"/>
    <property type="evidence" value="ECO:0007669"/>
    <property type="project" value="InterPro"/>
</dbReference>
<feature type="domain" description="ABC transmembrane type-1" evidence="8">
    <location>
        <begin position="67"/>
        <end position="247"/>
    </location>
</feature>
<feature type="transmembrane region" description="Helical" evidence="7">
    <location>
        <begin position="229"/>
        <end position="248"/>
    </location>
</feature>
<comment type="similarity">
    <text evidence="7">Belongs to the binding-protein-dependent transport system permease family.</text>
</comment>
<evidence type="ECO:0000256" key="7">
    <source>
        <dbReference type="RuleBase" id="RU363032"/>
    </source>
</evidence>
<evidence type="ECO:0000256" key="6">
    <source>
        <dbReference type="ARBA" id="ARBA00023136"/>
    </source>
</evidence>
<evidence type="ECO:0000256" key="1">
    <source>
        <dbReference type="ARBA" id="ARBA00004651"/>
    </source>
</evidence>
<sequence length="264" mass="29254">MQGLNTTVTGVLKKILFFMILIMMWELVYKVGVDYLKIWKPYIFPSPIDVFKTLVALFQDNTITIAIVASIKRLIIGYAISLVIGVSLGILIVRYKYIDENMSALILGLQTLPSICWLPFAILWYGLNESAIIFVIAIGSIFAVSMATVSAIKNVEPIYLKAARTMGARGVRLYGSVIAPASLPTIITGMKQGWSFAWRALMSGEMLSATKGLGQVLVVGRELGDINQVMAVMIVIVVLGLVIDKLIFDSLEKNVRYKWGLERR</sequence>
<dbReference type="CDD" id="cd06261">
    <property type="entry name" value="TM_PBP2"/>
    <property type="match status" value="1"/>
</dbReference>
<dbReference type="EMBL" id="BOPZ01000005">
    <property type="protein sequence ID" value="GIM28260.1"/>
    <property type="molecule type" value="Genomic_DNA"/>
</dbReference>
<dbReference type="InterPro" id="IPR035906">
    <property type="entry name" value="MetI-like_sf"/>
</dbReference>
<keyword evidence="10" id="KW-1185">Reference proteome</keyword>
<dbReference type="Gene3D" id="1.10.3720.10">
    <property type="entry name" value="MetI-like"/>
    <property type="match status" value="1"/>
</dbReference>
<gene>
    <name evidence="9" type="ORF">CPJCM30710_09260</name>
</gene>
<keyword evidence="3" id="KW-1003">Cell membrane</keyword>